<dbReference type="GO" id="GO:0008270">
    <property type="term" value="F:zinc ion binding"/>
    <property type="evidence" value="ECO:0007669"/>
    <property type="project" value="UniProtKB-UniRule"/>
</dbReference>
<feature type="compositionally biased region" description="Gly residues" evidence="4">
    <location>
        <begin position="370"/>
        <end position="382"/>
    </location>
</feature>
<dbReference type="SUPFAM" id="SSF55486">
    <property type="entry name" value="Metalloproteases ('zincins'), catalytic domain"/>
    <property type="match status" value="1"/>
</dbReference>
<comment type="caution">
    <text evidence="2">Lacks conserved residue(s) required for the propagation of feature annotation.</text>
</comment>
<dbReference type="PANTHER" id="PTHR10127">
    <property type="entry name" value="DISCOIDIN, CUB, EGF, LAMININ , AND ZINC METALLOPROTEASE DOMAIN CONTAINING"/>
    <property type="match status" value="1"/>
</dbReference>
<evidence type="ECO:0000313" key="7">
    <source>
        <dbReference type="EMBL" id="CAJ0607623.1"/>
    </source>
</evidence>
<keyword evidence="8" id="KW-1185">Reference proteome</keyword>
<dbReference type="InterPro" id="IPR001506">
    <property type="entry name" value="Peptidase_M12A"/>
</dbReference>
<feature type="binding site" evidence="2">
    <location>
        <position position="194"/>
    </location>
    <ligand>
        <name>Zn(2+)</name>
        <dbReference type="ChEBI" id="CHEBI:29105"/>
        <note>catalytic</note>
    </ligand>
</feature>
<organism evidence="7 8">
    <name type="scientific">Cylicocyclus nassatus</name>
    <name type="common">Nematode worm</name>
    <dbReference type="NCBI Taxonomy" id="53992"/>
    <lineage>
        <taxon>Eukaryota</taxon>
        <taxon>Metazoa</taxon>
        <taxon>Ecdysozoa</taxon>
        <taxon>Nematoda</taxon>
        <taxon>Chromadorea</taxon>
        <taxon>Rhabditida</taxon>
        <taxon>Rhabditina</taxon>
        <taxon>Rhabditomorpha</taxon>
        <taxon>Strongyloidea</taxon>
        <taxon>Strongylidae</taxon>
        <taxon>Cylicocyclus</taxon>
    </lineage>
</organism>
<dbReference type="GO" id="GO:0004222">
    <property type="term" value="F:metalloendopeptidase activity"/>
    <property type="evidence" value="ECO:0007669"/>
    <property type="project" value="UniProtKB-UniRule"/>
</dbReference>
<feature type="binding site" evidence="2">
    <location>
        <position position="198"/>
    </location>
    <ligand>
        <name>Zn(2+)</name>
        <dbReference type="ChEBI" id="CHEBI:29105"/>
        <note>catalytic</note>
    </ligand>
</feature>
<feature type="binding site" evidence="2">
    <location>
        <position position="204"/>
    </location>
    <ligand>
        <name>Zn(2+)</name>
        <dbReference type="ChEBI" id="CHEBI:29105"/>
        <note>catalytic</note>
    </ligand>
</feature>
<keyword evidence="2 3" id="KW-0862">Zinc</keyword>
<keyword evidence="2 3" id="KW-0378">Hydrolase</keyword>
<keyword evidence="2 3" id="KW-0645">Protease</keyword>
<feature type="domain" description="Peptidase M12A" evidence="6">
    <location>
        <begin position="74"/>
        <end position="303"/>
    </location>
</feature>
<feature type="active site" evidence="2">
    <location>
        <position position="195"/>
    </location>
</feature>
<keyword evidence="2 3" id="KW-0482">Metalloprotease</keyword>
<dbReference type="GO" id="GO:0006508">
    <property type="term" value="P:proteolysis"/>
    <property type="evidence" value="ECO:0007669"/>
    <property type="project" value="UniProtKB-KW"/>
</dbReference>
<comment type="cofactor">
    <cofactor evidence="2 3">
        <name>Zn(2+)</name>
        <dbReference type="ChEBI" id="CHEBI:29105"/>
    </cofactor>
    <text evidence="2 3">Binds 1 zinc ion per subunit.</text>
</comment>
<dbReference type="PROSITE" id="PS51864">
    <property type="entry name" value="ASTACIN"/>
    <property type="match status" value="1"/>
</dbReference>
<evidence type="ECO:0000256" key="3">
    <source>
        <dbReference type="RuleBase" id="RU361183"/>
    </source>
</evidence>
<gene>
    <name evidence="7" type="ORF">CYNAS_LOCUS19606</name>
</gene>
<keyword evidence="1" id="KW-1015">Disulfide bond</keyword>
<accession>A0AA36MF49</accession>
<evidence type="ECO:0000256" key="1">
    <source>
        <dbReference type="ARBA" id="ARBA00023157"/>
    </source>
</evidence>
<dbReference type="EMBL" id="CATQJL010000316">
    <property type="protein sequence ID" value="CAJ0607623.1"/>
    <property type="molecule type" value="Genomic_DNA"/>
</dbReference>
<dbReference type="InterPro" id="IPR024079">
    <property type="entry name" value="MetalloPept_cat_dom_sf"/>
</dbReference>
<feature type="compositionally biased region" description="Low complexity" evidence="4">
    <location>
        <begin position="383"/>
        <end position="401"/>
    </location>
</feature>
<dbReference type="EC" id="3.4.24.-" evidence="3"/>
<sequence length="544" mass="60828">MRVNLLLILVSYSAADSIIQRIDKALSDVPTTLNKAELLANYETIHAHEPEIEQQLQQSPQQVETLHRLEEEVRPIQHNEYGLDTIDYINKQSPLGDLLYQSDIILSTEQARRIAESDTIGEAIRRKRQAINTTTYDQLWPKGKVPYSFSLAIDEDRVEVVQGDGCTSYVARLPNEVQQIFLGDSCRYIGTVAHEIGHTLGLWHTHARHDRDEYLVINLENIPKADHSQFRKETTRTSDNHGVPFDYGSIMNYAAKGWMIPGLEKQKDKYAMYPKDVNYVDTLGSHFVSFYDKLILNRMYKCLGNCEQLLRSPEQERLKRQVYSRFESSFSGSRGISGLRGSQGSRFMNSIGGNGGSNTGGSNAVPLPGMEGGSNPGGGGIIEGSNVHPLPGSEGGSNPSGPNWWNDWWNHLPDWLTGLGWDLPGTISPPPPLFHPVQVLCQSASMADTQALKIAQNVFAQVDTEDGSVMKDQKDPDKYCKLPPVSKLFILQWVTRMCITQVTKTIFYGTTTGYRPLPEEKSQCKLAVFQTESLLQGAIGRVLR</sequence>
<dbReference type="Pfam" id="PF01400">
    <property type="entry name" value="Astacin"/>
    <property type="match status" value="1"/>
</dbReference>
<comment type="caution">
    <text evidence="7">The sequence shown here is derived from an EMBL/GenBank/DDBJ whole genome shotgun (WGS) entry which is preliminary data.</text>
</comment>
<evidence type="ECO:0000256" key="5">
    <source>
        <dbReference type="SAM" id="SignalP"/>
    </source>
</evidence>
<evidence type="ECO:0000313" key="8">
    <source>
        <dbReference type="Proteomes" id="UP001176961"/>
    </source>
</evidence>
<dbReference type="PANTHER" id="PTHR10127:SF793">
    <property type="entry name" value="ZINC METALLOPROTEINASE NAS-31"/>
    <property type="match status" value="1"/>
</dbReference>
<evidence type="ECO:0000256" key="2">
    <source>
        <dbReference type="PROSITE-ProRule" id="PRU01211"/>
    </source>
</evidence>
<dbReference type="AlphaFoldDB" id="A0AA36MF49"/>
<evidence type="ECO:0000256" key="4">
    <source>
        <dbReference type="SAM" id="MobiDB-lite"/>
    </source>
</evidence>
<dbReference type="Gene3D" id="3.40.390.10">
    <property type="entry name" value="Collagenase (Catalytic Domain)"/>
    <property type="match status" value="1"/>
</dbReference>
<dbReference type="InterPro" id="IPR006026">
    <property type="entry name" value="Peptidase_Metallo"/>
</dbReference>
<evidence type="ECO:0000259" key="6">
    <source>
        <dbReference type="PROSITE" id="PS51864"/>
    </source>
</evidence>
<feature type="signal peptide" evidence="5">
    <location>
        <begin position="1"/>
        <end position="15"/>
    </location>
</feature>
<feature type="chain" id="PRO_5041347422" description="Metalloendopeptidase" evidence="5">
    <location>
        <begin position="16"/>
        <end position="544"/>
    </location>
</feature>
<keyword evidence="2 3" id="KW-0479">Metal-binding</keyword>
<dbReference type="SMART" id="SM00235">
    <property type="entry name" value="ZnMc"/>
    <property type="match status" value="1"/>
</dbReference>
<protein>
    <recommendedName>
        <fullName evidence="3">Metalloendopeptidase</fullName>
        <ecNumber evidence="3">3.4.24.-</ecNumber>
    </recommendedName>
</protein>
<name>A0AA36MF49_CYLNA</name>
<reference evidence="7" key="1">
    <citation type="submission" date="2023-07" db="EMBL/GenBank/DDBJ databases">
        <authorList>
            <consortium name="CYATHOMIX"/>
        </authorList>
    </citation>
    <scope>NUCLEOTIDE SEQUENCE</scope>
    <source>
        <strain evidence="7">N/A</strain>
    </source>
</reference>
<proteinExistence type="predicted"/>
<keyword evidence="5" id="KW-0732">Signal</keyword>
<feature type="region of interest" description="Disordered" evidence="4">
    <location>
        <begin position="351"/>
        <end position="401"/>
    </location>
</feature>
<dbReference type="PRINTS" id="PR00480">
    <property type="entry name" value="ASTACIN"/>
</dbReference>
<dbReference type="Proteomes" id="UP001176961">
    <property type="component" value="Unassembled WGS sequence"/>
</dbReference>